<dbReference type="Proteomes" id="UP000198767">
    <property type="component" value="Unassembled WGS sequence"/>
</dbReference>
<keyword evidence="5" id="KW-1185">Reference proteome</keyword>
<gene>
    <name evidence="4" type="ORF">SAMN04488118_11537</name>
</gene>
<dbReference type="GO" id="GO:0046872">
    <property type="term" value="F:metal ion binding"/>
    <property type="evidence" value="ECO:0007669"/>
    <property type="project" value="UniProtKB-KW"/>
</dbReference>
<dbReference type="Pfam" id="PF01546">
    <property type="entry name" value="Peptidase_M20"/>
    <property type="match status" value="1"/>
</dbReference>
<accession>A0A1G5RG06</accession>
<dbReference type="SUPFAM" id="SSF55031">
    <property type="entry name" value="Bacterial exopeptidase dimerisation domain"/>
    <property type="match status" value="1"/>
</dbReference>
<proteinExistence type="predicted"/>
<dbReference type="PANTHER" id="PTHR43808">
    <property type="entry name" value="ACETYLORNITHINE DEACETYLASE"/>
    <property type="match status" value="1"/>
</dbReference>
<dbReference type="SUPFAM" id="SSF53187">
    <property type="entry name" value="Zn-dependent exopeptidases"/>
    <property type="match status" value="1"/>
</dbReference>
<dbReference type="GO" id="GO:0016787">
    <property type="term" value="F:hydrolase activity"/>
    <property type="evidence" value="ECO:0007669"/>
    <property type="project" value="UniProtKB-KW"/>
</dbReference>
<evidence type="ECO:0000256" key="2">
    <source>
        <dbReference type="ARBA" id="ARBA00022801"/>
    </source>
</evidence>
<dbReference type="InterPro" id="IPR011650">
    <property type="entry name" value="Peptidase_M20_dimer"/>
</dbReference>
<dbReference type="PANTHER" id="PTHR43808:SF32">
    <property type="entry name" value="ARGE_DAPE-RELATED DEACYLASE"/>
    <property type="match status" value="1"/>
</dbReference>
<dbReference type="Pfam" id="PF07687">
    <property type="entry name" value="M20_dimer"/>
    <property type="match status" value="1"/>
</dbReference>
<evidence type="ECO:0000313" key="5">
    <source>
        <dbReference type="Proteomes" id="UP000198767"/>
    </source>
</evidence>
<dbReference type="Gene3D" id="3.40.630.10">
    <property type="entry name" value="Zn peptidases"/>
    <property type="match status" value="2"/>
</dbReference>
<evidence type="ECO:0000259" key="3">
    <source>
        <dbReference type="Pfam" id="PF07687"/>
    </source>
</evidence>
<dbReference type="InterPro" id="IPR050072">
    <property type="entry name" value="Peptidase_M20A"/>
</dbReference>
<dbReference type="AlphaFoldDB" id="A0A1G5RG06"/>
<dbReference type="STRING" id="1156985.SAMN04488118_11537"/>
<dbReference type="InterPro" id="IPR002933">
    <property type="entry name" value="Peptidase_M20"/>
</dbReference>
<feature type="domain" description="Peptidase M20 dimerisation" evidence="3">
    <location>
        <begin position="196"/>
        <end position="322"/>
    </location>
</feature>
<sequence length="423" mass="46167">MEANITEPNVRNKIWFWLDKNRKQVVDLTLRLVKIESQQPEGDVRAMADEIEAIAASIPSVEIERFVSKEPVHNVVVRLRGNRPGKRLILNGHMDTFPAGDLSGWTRDPKGEVDGDKAYGLGISDMKGGIAASLLAMKCLADTGADFPGEIVGTFVGDEETMGVLGTQYLLDSVPHAKGDAMISGDVGSPHILRFGEKGMIWAKVTANGKSTHAAHVHRGESAIEKLTAVMDSFKSLRSFPVGNTGNNVVPFIDQWSEKSERMSGKGETDVLKNVTITFGTIDGGRLSNLVADRAKFTCDVRLPVGVSVAQIEAEMNRICQDFDGVELEITRRYEPSWTAPDHPVIEAVRQNCIEVLGQEPAVTMRVGASDARLYRYAGVPVVVCGLMAHNLGTADEYIMLDELYSLVDIFALSAHDYLVKNA</sequence>
<reference evidence="4 5" key="1">
    <citation type="submission" date="2016-10" db="EMBL/GenBank/DDBJ databases">
        <authorList>
            <person name="de Groot N.N."/>
        </authorList>
    </citation>
    <scope>NUCLEOTIDE SEQUENCE [LARGE SCALE GENOMIC DNA]</scope>
    <source>
        <strain evidence="4 5">U95</strain>
    </source>
</reference>
<organism evidence="4 5">
    <name type="scientific">Epibacterium ulvae</name>
    <dbReference type="NCBI Taxonomy" id="1156985"/>
    <lineage>
        <taxon>Bacteria</taxon>
        <taxon>Pseudomonadati</taxon>
        <taxon>Pseudomonadota</taxon>
        <taxon>Alphaproteobacteria</taxon>
        <taxon>Rhodobacterales</taxon>
        <taxon>Roseobacteraceae</taxon>
        <taxon>Epibacterium</taxon>
    </lineage>
</organism>
<keyword evidence="2" id="KW-0378">Hydrolase</keyword>
<dbReference type="RefSeq" id="WP_090220981.1">
    <property type="nucleotide sequence ID" value="NZ_FMWG01000015.1"/>
</dbReference>
<dbReference type="OrthoDB" id="9809784at2"/>
<dbReference type="InterPro" id="IPR036264">
    <property type="entry name" value="Bact_exopeptidase_dim_dom"/>
</dbReference>
<name>A0A1G5RG06_9RHOB</name>
<evidence type="ECO:0000256" key="1">
    <source>
        <dbReference type="ARBA" id="ARBA00022723"/>
    </source>
</evidence>
<dbReference type="Gene3D" id="3.30.70.360">
    <property type="match status" value="1"/>
</dbReference>
<dbReference type="EMBL" id="FMWG01000015">
    <property type="protein sequence ID" value="SCZ72798.1"/>
    <property type="molecule type" value="Genomic_DNA"/>
</dbReference>
<keyword evidence="1" id="KW-0479">Metal-binding</keyword>
<evidence type="ECO:0000313" key="4">
    <source>
        <dbReference type="EMBL" id="SCZ72798.1"/>
    </source>
</evidence>
<protein>
    <submittedName>
        <fullName evidence="4">Succinyl-diaminopimelate desuccinylase</fullName>
    </submittedName>
</protein>